<keyword evidence="2" id="KW-0812">Transmembrane</keyword>
<dbReference type="PANTHER" id="PTHR36944">
    <property type="entry name" value="PROTEIN CBG02791-RELATED"/>
    <property type="match status" value="1"/>
</dbReference>
<evidence type="ECO:0000256" key="3">
    <source>
        <dbReference type="SAM" id="SignalP"/>
    </source>
</evidence>
<sequence>MSLFSTSPIRTAMNRRLISILFLTASVTLAFDQIPTLDPMISTMSPHDSSHNADSCVGQCAFQFIDKLSTELGSSKSAGLLNLNYNEFLLAFSNASFFEDFCNMYHKFQYCYTKCPHGYLQELLLRSSEIVDHFCVYNFQEIKESFGCLARLDQQSSKQCLRSCTRHHDAVTSLMQNFKHLALNGDSTQAEKYLDESCEYVTCTMHCDVPTIAHVCSFDTANLVVNLTRRSFASMERMALDTGAVSRWPAKCTDIKNYQLPSLPKLPPRNGSEETNSVQEDVRSSTLSRKSEEQPKTSSRITLVRLEESPSPSAPVFVPFVERAFCRAVDLHCGVSERLPTRRNVEMLNVIEVAAVAFSSVIFVVFCIFQCSKKTPAPPPEAAKQPDKKPDGAPAKGTESKPVPNAAKAVQNKEPGSVKSKIAETLTCIDDPDLRTKSNYNVD</sequence>
<dbReference type="PANTHER" id="PTHR36944:SF1">
    <property type="entry name" value="CPG4 DOMAIN-CONTAINING PROTEIN"/>
    <property type="match status" value="1"/>
</dbReference>
<accession>A0AA39HV72</accession>
<reference evidence="4" key="1">
    <citation type="submission" date="2023-06" db="EMBL/GenBank/DDBJ databases">
        <title>Genomic analysis of the entomopathogenic nematode Steinernema hermaphroditum.</title>
        <authorList>
            <person name="Schwarz E.M."/>
            <person name="Heppert J.K."/>
            <person name="Baniya A."/>
            <person name="Schwartz H.T."/>
            <person name="Tan C.-H."/>
            <person name="Antoshechkin I."/>
            <person name="Sternberg P.W."/>
            <person name="Goodrich-Blair H."/>
            <person name="Dillman A.R."/>
        </authorList>
    </citation>
    <scope>NUCLEOTIDE SEQUENCE</scope>
    <source>
        <strain evidence="4">PS9179</strain>
        <tissue evidence="4">Whole animal</tissue>
    </source>
</reference>
<dbReference type="EMBL" id="JAUCMV010000003">
    <property type="protein sequence ID" value="KAK0412657.1"/>
    <property type="molecule type" value="Genomic_DNA"/>
</dbReference>
<feature type="region of interest" description="Disordered" evidence="1">
    <location>
        <begin position="259"/>
        <end position="302"/>
    </location>
</feature>
<evidence type="ECO:0000313" key="4">
    <source>
        <dbReference type="EMBL" id="KAK0412657.1"/>
    </source>
</evidence>
<feature type="chain" id="PRO_5041340365" description="Chondroitin proteoglycan 4 domain-containing protein" evidence="3">
    <location>
        <begin position="31"/>
        <end position="443"/>
    </location>
</feature>
<evidence type="ECO:0008006" key="6">
    <source>
        <dbReference type="Google" id="ProtNLM"/>
    </source>
</evidence>
<feature type="region of interest" description="Disordered" evidence="1">
    <location>
        <begin position="375"/>
        <end position="418"/>
    </location>
</feature>
<keyword evidence="2" id="KW-0472">Membrane</keyword>
<gene>
    <name evidence="4" type="ORF">QR680_006340</name>
</gene>
<dbReference type="AlphaFoldDB" id="A0AA39HV72"/>
<protein>
    <recommendedName>
        <fullName evidence="6">Chondroitin proteoglycan 4 domain-containing protein</fullName>
    </recommendedName>
</protein>
<keyword evidence="2" id="KW-1133">Transmembrane helix</keyword>
<evidence type="ECO:0000256" key="1">
    <source>
        <dbReference type="SAM" id="MobiDB-lite"/>
    </source>
</evidence>
<name>A0AA39HV72_9BILA</name>
<dbReference type="Proteomes" id="UP001175271">
    <property type="component" value="Unassembled WGS sequence"/>
</dbReference>
<comment type="caution">
    <text evidence="4">The sequence shown here is derived from an EMBL/GenBank/DDBJ whole genome shotgun (WGS) entry which is preliminary data.</text>
</comment>
<feature type="signal peptide" evidence="3">
    <location>
        <begin position="1"/>
        <end position="30"/>
    </location>
</feature>
<organism evidence="4 5">
    <name type="scientific">Steinernema hermaphroditum</name>
    <dbReference type="NCBI Taxonomy" id="289476"/>
    <lineage>
        <taxon>Eukaryota</taxon>
        <taxon>Metazoa</taxon>
        <taxon>Ecdysozoa</taxon>
        <taxon>Nematoda</taxon>
        <taxon>Chromadorea</taxon>
        <taxon>Rhabditida</taxon>
        <taxon>Tylenchina</taxon>
        <taxon>Panagrolaimomorpha</taxon>
        <taxon>Strongyloidoidea</taxon>
        <taxon>Steinernematidae</taxon>
        <taxon>Steinernema</taxon>
    </lineage>
</organism>
<keyword evidence="3" id="KW-0732">Signal</keyword>
<proteinExistence type="predicted"/>
<evidence type="ECO:0000313" key="5">
    <source>
        <dbReference type="Proteomes" id="UP001175271"/>
    </source>
</evidence>
<feature type="compositionally biased region" description="Polar residues" evidence="1">
    <location>
        <begin position="273"/>
        <end position="288"/>
    </location>
</feature>
<keyword evidence="5" id="KW-1185">Reference proteome</keyword>
<evidence type="ECO:0000256" key="2">
    <source>
        <dbReference type="SAM" id="Phobius"/>
    </source>
</evidence>
<feature type="transmembrane region" description="Helical" evidence="2">
    <location>
        <begin position="347"/>
        <end position="369"/>
    </location>
</feature>